<evidence type="ECO:0000313" key="1">
    <source>
        <dbReference type="EMBL" id="MBB5020853.1"/>
    </source>
</evidence>
<organism evidence="1 2">
    <name type="scientific">Desulfurispira natronophila</name>
    <dbReference type="NCBI Taxonomy" id="682562"/>
    <lineage>
        <taxon>Bacteria</taxon>
        <taxon>Pseudomonadati</taxon>
        <taxon>Chrysiogenota</taxon>
        <taxon>Chrysiogenia</taxon>
        <taxon>Chrysiogenales</taxon>
        <taxon>Chrysiogenaceae</taxon>
        <taxon>Desulfurispira</taxon>
    </lineage>
</organism>
<name>A0A7W8DG48_9BACT</name>
<reference evidence="1 2" key="1">
    <citation type="submission" date="2020-08" db="EMBL/GenBank/DDBJ databases">
        <title>Genomic Encyclopedia of Type Strains, Phase IV (KMG-IV): sequencing the most valuable type-strain genomes for metagenomic binning, comparative biology and taxonomic classification.</title>
        <authorList>
            <person name="Goeker M."/>
        </authorList>
    </citation>
    <scope>NUCLEOTIDE SEQUENCE [LARGE SCALE GENOMIC DNA]</scope>
    <source>
        <strain evidence="1 2">DSM 22071</strain>
    </source>
</reference>
<gene>
    <name evidence="1" type="ORF">HNR37_000156</name>
</gene>
<accession>A0A7W8DG48</accession>
<proteinExistence type="predicted"/>
<dbReference type="Proteomes" id="UP000528322">
    <property type="component" value="Unassembled WGS sequence"/>
</dbReference>
<protein>
    <submittedName>
        <fullName evidence="1">Putative FMN-binding regulatory protein PaiB</fullName>
    </submittedName>
</protein>
<dbReference type="EMBL" id="JACHID010000001">
    <property type="protein sequence ID" value="MBB5020853.1"/>
    <property type="molecule type" value="Genomic_DNA"/>
</dbReference>
<dbReference type="RefSeq" id="WP_183728407.1">
    <property type="nucleotide sequence ID" value="NZ_JACHID010000001.1"/>
</dbReference>
<evidence type="ECO:0000313" key="2">
    <source>
        <dbReference type="Proteomes" id="UP000528322"/>
    </source>
</evidence>
<sequence length="98" mass="11180">MRIDVDDSEVTIYGAIKTISDHESIKNVLDDVVQTHKHITIIVPESPTIISSVIGYLIKLIFMKKIQITVKVGNDSLYQMMHELELIKVLNVSKMDRE</sequence>
<dbReference type="AlphaFoldDB" id="A0A7W8DG48"/>
<comment type="caution">
    <text evidence="1">The sequence shown here is derived from an EMBL/GenBank/DDBJ whole genome shotgun (WGS) entry which is preliminary data.</text>
</comment>
<keyword evidence="2" id="KW-1185">Reference proteome</keyword>